<keyword evidence="3" id="KW-0808">Transferase</keyword>
<dbReference type="InterPro" id="IPR016181">
    <property type="entry name" value="Acyl_CoA_acyltransferase"/>
</dbReference>
<feature type="region of interest" description="Disordered" evidence="1">
    <location>
        <begin position="1"/>
        <end position="22"/>
    </location>
</feature>
<reference evidence="3 4" key="1">
    <citation type="submission" date="2020-08" db="EMBL/GenBank/DDBJ databases">
        <title>Genomic Encyclopedia of Type Strains, Phase III (KMG-III): the genomes of soil and plant-associated and newly described type strains.</title>
        <authorList>
            <person name="Whitman W."/>
        </authorList>
    </citation>
    <scope>NUCLEOTIDE SEQUENCE [LARGE SCALE GENOMIC DNA]</scope>
    <source>
        <strain evidence="3 4">CECT 3302</strain>
    </source>
</reference>
<protein>
    <submittedName>
        <fullName evidence="3">GNAT superfamily N-acetyltransferase</fullName>
    </submittedName>
</protein>
<organism evidence="3 4">
    <name type="scientific">Nocardioides albus</name>
    <dbReference type="NCBI Taxonomy" id="1841"/>
    <lineage>
        <taxon>Bacteria</taxon>
        <taxon>Bacillati</taxon>
        <taxon>Actinomycetota</taxon>
        <taxon>Actinomycetes</taxon>
        <taxon>Propionibacteriales</taxon>
        <taxon>Nocardioidaceae</taxon>
        <taxon>Nocardioides</taxon>
    </lineage>
</organism>
<keyword evidence="4" id="KW-1185">Reference proteome</keyword>
<proteinExistence type="predicted"/>
<dbReference type="InterPro" id="IPR000182">
    <property type="entry name" value="GNAT_dom"/>
</dbReference>
<dbReference type="RefSeq" id="WP_183551827.1">
    <property type="nucleotide sequence ID" value="NZ_BMQT01000017.1"/>
</dbReference>
<sequence length="255" mass="27554">MGKGSRNRARRAAVSARSATVRAQRELEHPAWPGLAQGIPGSADTRVRLARPEDEAAIRHYLVQATEDQGINDPTKAVPTVCPSIQAGLERGQDGFLEGAAEQLHAYTIEPDDAHVLAGFSLVAVNDSDVVVGAITVAPPWRYLEDITRGLGPQEIKPLLIQTMLGLAKVIGVAVRDDLRGNGIGGDLVRAALQVLNRCGTWRIVFGSCESKRTEFYRRLGFNISALNDPIDTYLAIGIHGLISTPGHHIFSLER</sequence>
<dbReference type="SUPFAM" id="SSF55729">
    <property type="entry name" value="Acyl-CoA N-acyltransferases (Nat)"/>
    <property type="match status" value="1"/>
</dbReference>
<evidence type="ECO:0000256" key="1">
    <source>
        <dbReference type="SAM" id="MobiDB-lite"/>
    </source>
</evidence>
<feature type="domain" description="N-acetyltransferase" evidence="2">
    <location>
        <begin position="79"/>
        <end position="240"/>
    </location>
</feature>
<evidence type="ECO:0000313" key="3">
    <source>
        <dbReference type="EMBL" id="MBB3092201.1"/>
    </source>
</evidence>
<name>A0A7W5FBI0_9ACTN</name>
<feature type="compositionally biased region" description="Basic residues" evidence="1">
    <location>
        <begin position="1"/>
        <end position="11"/>
    </location>
</feature>
<dbReference type="EMBL" id="JACHXG010000017">
    <property type="protein sequence ID" value="MBB3092201.1"/>
    <property type="molecule type" value="Genomic_DNA"/>
</dbReference>
<dbReference type="PROSITE" id="PS51186">
    <property type="entry name" value="GNAT"/>
    <property type="match status" value="1"/>
</dbReference>
<accession>A0A7W5FBI0</accession>
<comment type="caution">
    <text evidence="3">The sequence shown here is derived from an EMBL/GenBank/DDBJ whole genome shotgun (WGS) entry which is preliminary data.</text>
</comment>
<evidence type="ECO:0000313" key="4">
    <source>
        <dbReference type="Proteomes" id="UP000577707"/>
    </source>
</evidence>
<gene>
    <name evidence="3" type="ORF">FHS12_005178</name>
</gene>
<dbReference type="GO" id="GO:0016747">
    <property type="term" value="F:acyltransferase activity, transferring groups other than amino-acyl groups"/>
    <property type="evidence" value="ECO:0007669"/>
    <property type="project" value="InterPro"/>
</dbReference>
<dbReference type="AlphaFoldDB" id="A0A7W5FBI0"/>
<evidence type="ECO:0000259" key="2">
    <source>
        <dbReference type="PROSITE" id="PS51186"/>
    </source>
</evidence>
<dbReference type="Proteomes" id="UP000577707">
    <property type="component" value="Unassembled WGS sequence"/>
</dbReference>
<feature type="compositionally biased region" description="Low complexity" evidence="1">
    <location>
        <begin position="12"/>
        <end position="22"/>
    </location>
</feature>
<dbReference type="Pfam" id="PF00583">
    <property type="entry name" value="Acetyltransf_1"/>
    <property type="match status" value="1"/>
</dbReference>
<dbReference type="Gene3D" id="3.40.630.30">
    <property type="match status" value="1"/>
</dbReference>